<dbReference type="InterPro" id="IPR013424">
    <property type="entry name" value="Ice-binding_C"/>
</dbReference>
<evidence type="ECO:0000313" key="2">
    <source>
        <dbReference type="EMBL" id="BCO09155.1"/>
    </source>
</evidence>
<feature type="domain" description="Ice-binding protein C-terminal" evidence="1">
    <location>
        <begin position="33"/>
        <end position="52"/>
    </location>
</feature>
<organism evidence="2 3">
    <name type="scientific">Desulfolithobacter dissulfuricans</name>
    <dbReference type="NCBI Taxonomy" id="2795293"/>
    <lineage>
        <taxon>Bacteria</taxon>
        <taxon>Pseudomonadati</taxon>
        <taxon>Thermodesulfobacteriota</taxon>
        <taxon>Desulfobulbia</taxon>
        <taxon>Desulfobulbales</taxon>
        <taxon>Desulfobulbaceae</taxon>
        <taxon>Desulfolithobacter</taxon>
    </lineage>
</organism>
<evidence type="ECO:0000313" key="3">
    <source>
        <dbReference type="Proteomes" id="UP001063350"/>
    </source>
</evidence>
<proteinExistence type="predicted"/>
<name>A0A915UA54_9BACT</name>
<dbReference type="KEGG" id="ddu:GF1_15310"/>
<dbReference type="Pfam" id="PF07589">
    <property type="entry name" value="PEP-CTERM"/>
    <property type="match status" value="1"/>
</dbReference>
<protein>
    <recommendedName>
        <fullName evidence="1">Ice-binding protein C-terminal domain-containing protein</fullName>
    </recommendedName>
</protein>
<dbReference type="Proteomes" id="UP001063350">
    <property type="component" value="Chromosome"/>
</dbReference>
<sequence length="62" mass="6575">MLAQDFSYLNAGEWNDAPDIVAGIYGVVEVPAPVPEPGTMLLFGSGLFGLVGYNCRSRKQAA</sequence>
<reference evidence="2" key="1">
    <citation type="submission" date="2020-12" db="EMBL/GenBank/DDBJ databases">
        <title>Desulfobium dissulfuricans gen. nov., sp. nov., a novel mesophilic, sulfate-reducing bacterium isolated from a deep-sea hydrothermal vent.</title>
        <authorList>
            <person name="Hashimoto Y."/>
            <person name="Tame A."/>
            <person name="Sawayama S."/>
            <person name="Miyazaki J."/>
            <person name="Takai K."/>
            <person name="Nakagawa S."/>
        </authorList>
    </citation>
    <scope>NUCLEOTIDE SEQUENCE</scope>
    <source>
        <strain evidence="2">GF1</strain>
    </source>
</reference>
<evidence type="ECO:0000259" key="1">
    <source>
        <dbReference type="Pfam" id="PF07589"/>
    </source>
</evidence>
<dbReference type="NCBIfam" id="TIGR02595">
    <property type="entry name" value="PEP_CTERM"/>
    <property type="match status" value="1"/>
</dbReference>
<accession>A0A915UA54</accession>
<keyword evidence="3" id="KW-1185">Reference proteome</keyword>
<dbReference type="AlphaFoldDB" id="A0A915UA54"/>
<gene>
    <name evidence="2" type="ORF">GF1_15310</name>
</gene>
<dbReference type="EMBL" id="AP024233">
    <property type="protein sequence ID" value="BCO09155.1"/>
    <property type="molecule type" value="Genomic_DNA"/>
</dbReference>
<dbReference type="RefSeq" id="WP_353740429.1">
    <property type="nucleotide sequence ID" value="NZ_AP024233.1"/>
</dbReference>